<dbReference type="STRING" id="767434.Fraau_1608"/>
<dbReference type="EMBL" id="CP003350">
    <property type="protein sequence ID" value="AFC86025.1"/>
    <property type="molecule type" value="Genomic_DNA"/>
</dbReference>
<dbReference type="HOGENOM" id="CLU_2316166_0_0_6"/>
<dbReference type="Proteomes" id="UP000005234">
    <property type="component" value="Chromosome"/>
</dbReference>
<gene>
    <name evidence="1" type="ordered locus">Fraau_1608</name>
</gene>
<keyword evidence="2" id="KW-1185">Reference proteome</keyword>
<reference evidence="1" key="1">
    <citation type="submission" date="2012-02" db="EMBL/GenBank/DDBJ databases">
        <title>The complete genome of Frateuria aurantia DSM 6220.</title>
        <authorList>
            <consortium name="US DOE Joint Genome Institute (JGI-PGF)"/>
            <person name="Lucas S."/>
            <person name="Copeland A."/>
            <person name="Lapidus A."/>
            <person name="Glavina del Rio T."/>
            <person name="Dalin E."/>
            <person name="Tice H."/>
            <person name="Bruce D."/>
            <person name="Goodwin L."/>
            <person name="Pitluck S."/>
            <person name="Peters L."/>
            <person name="Ovchinnikova G."/>
            <person name="Teshima H."/>
            <person name="Kyrpides N."/>
            <person name="Mavromatis K."/>
            <person name="Ivanova N."/>
            <person name="Brettin T."/>
            <person name="Detter J.C."/>
            <person name="Han C."/>
            <person name="Larimer F."/>
            <person name="Land M."/>
            <person name="Hauser L."/>
            <person name="Markowitz V."/>
            <person name="Cheng J.-F."/>
            <person name="Hugenholtz P."/>
            <person name="Woyke T."/>
            <person name="Wu D."/>
            <person name="Brambilla E."/>
            <person name="Klenk H.-P."/>
            <person name="Eisen J.A."/>
        </authorList>
    </citation>
    <scope>NUCLEOTIDE SEQUENCE</scope>
    <source>
        <strain evidence="1">DSM 6220</strain>
    </source>
</reference>
<evidence type="ECO:0000313" key="1">
    <source>
        <dbReference type="EMBL" id="AFC86025.1"/>
    </source>
</evidence>
<sequence length="99" mass="11571">MTVFERSTEIEVVIDEIWKGVLEVVDQHDPAIKPLLLAWMNGEIDALRATQELERRLHEEFSVRTPEVAAEVAPIKHDMEAVRLKKRLFKLLRQSLREI</sequence>
<accession>H8L6T9</accession>
<evidence type="ECO:0000313" key="2">
    <source>
        <dbReference type="Proteomes" id="UP000005234"/>
    </source>
</evidence>
<protein>
    <submittedName>
        <fullName evidence="1">Uncharacterized protein</fullName>
    </submittedName>
</protein>
<proteinExistence type="predicted"/>
<name>H8L6T9_FRAAD</name>
<dbReference type="RefSeq" id="WP_014403030.1">
    <property type="nucleotide sequence ID" value="NC_017033.1"/>
</dbReference>
<dbReference type="AlphaFoldDB" id="H8L6T9"/>
<organism evidence="1 2">
    <name type="scientific">Frateuria aurantia (strain ATCC 33424 / DSM 6220 / KCTC 2777 / LMG 1558 / NBRC 3245 / NCIMB 13370)</name>
    <name type="common">Acetobacter aurantius</name>
    <dbReference type="NCBI Taxonomy" id="767434"/>
    <lineage>
        <taxon>Bacteria</taxon>
        <taxon>Pseudomonadati</taxon>
        <taxon>Pseudomonadota</taxon>
        <taxon>Gammaproteobacteria</taxon>
        <taxon>Lysobacterales</taxon>
        <taxon>Rhodanobacteraceae</taxon>
        <taxon>Frateuria</taxon>
    </lineage>
</organism>
<dbReference type="KEGG" id="fau:Fraau_1608"/>